<feature type="compositionally biased region" description="Low complexity" evidence="1">
    <location>
        <begin position="429"/>
        <end position="440"/>
    </location>
</feature>
<evidence type="ECO:0000256" key="2">
    <source>
        <dbReference type="SAM" id="SignalP"/>
    </source>
</evidence>
<protein>
    <submittedName>
        <fullName evidence="3">Uncharacterized protein</fullName>
    </submittedName>
</protein>
<dbReference type="eggNOG" id="KOG1216">
    <property type="taxonomic scope" value="Eukaryota"/>
</dbReference>
<name>I2FPH9_USTHO</name>
<dbReference type="Proteomes" id="UP000006174">
    <property type="component" value="Unassembled WGS sequence"/>
</dbReference>
<feature type="compositionally biased region" description="Low complexity" evidence="1">
    <location>
        <begin position="571"/>
        <end position="584"/>
    </location>
</feature>
<proteinExistence type="predicted"/>
<feature type="region of interest" description="Disordered" evidence="1">
    <location>
        <begin position="249"/>
        <end position="268"/>
    </location>
</feature>
<evidence type="ECO:0000256" key="1">
    <source>
        <dbReference type="SAM" id="MobiDB-lite"/>
    </source>
</evidence>
<feature type="compositionally biased region" description="Polar residues" evidence="1">
    <location>
        <begin position="535"/>
        <end position="552"/>
    </location>
</feature>
<feature type="region of interest" description="Disordered" evidence="1">
    <location>
        <begin position="534"/>
        <end position="618"/>
    </location>
</feature>
<keyword evidence="4" id="KW-1185">Reference proteome</keyword>
<dbReference type="HOGENOM" id="CLU_374359_0_0_1"/>
<dbReference type="STRING" id="1128400.I2FPH9"/>
<organism evidence="3 4">
    <name type="scientific">Ustilago hordei</name>
    <name type="common">Barley covered smut fungus</name>
    <dbReference type="NCBI Taxonomy" id="120017"/>
    <lineage>
        <taxon>Eukaryota</taxon>
        <taxon>Fungi</taxon>
        <taxon>Dikarya</taxon>
        <taxon>Basidiomycota</taxon>
        <taxon>Ustilaginomycotina</taxon>
        <taxon>Ustilaginomycetes</taxon>
        <taxon>Ustilaginales</taxon>
        <taxon>Ustilaginaceae</taxon>
        <taxon>Ustilago</taxon>
    </lineage>
</organism>
<evidence type="ECO:0000313" key="4">
    <source>
        <dbReference type="Proteomes" id="UP000006174"/>
    </source>
</evidence>
<gene>
    <name evidence="3" type="ORF">UHOR_08869</name>
</gene>
<feature type="signal peptide" evidence="2">
    <location>
        <begin position="1"/>
        <end position="29"/>
    </location>
</feature>
<feature type="compositionally biased region" description="Acidic residues" evidence="1">
    <location>
        <begin position="585"/>
        <end position="604"/>
    </location>
</feature>
<comment type="caution">
    <text evidence="3">The sequence shown here is derived from an EMBL/GenBank/DDBJ whole genome shotgun (WGS) entry which is preliminary data.</text>
</comment>
<dbReference type="OMA" id="TIVNAPF"/>
<evidence type="ECO:0000313" key="3">
    <source>
        <dbReference type="EMBL" id="CCF48822.1"/>
    </source>
</evidence>
<dbReference type="AlphaFoldDB" id="I2FPH9"/>
<accession>I2FPH9</accession>
<dbReference type="EMBL" id="CAGI01000137">
    <property type="protein sequence ID" value="CCF48822.1"/>
    <property type="molecule type" value="Genomic_DNA"/>
</dbReference>
<keyword evidence="2" id="KW-0732">Signal</keyword>
<reference evidence="3 4" key="1">
    <citation type="journal article" date="2012" name="Plant Cell">
        <title>Genome comparison of barley and maize smut fungi reveals targeted loss of RNA silencing components and species-specific presence of transposable elements.</title>
        <authorList>
            <person name="Laurie J.D."/>
            <person name="Ali S."/>
            <person name="Linning R."/>
            <person name="Mannhaupt G."/>
            <person name="Wong P."/>
            <person name="Gueldener U."/>
            <person name="Muensterkoetter M."/>
            <person name="Moore R."/>
            <person name="Kahmann R."/>
            <person name="Bakkeren G."/>
            <person name="Schirawski J."/>
        </authorList>
    </citation>
    <scope>NUCLEOTIDE SEQUENCE [LARGE SCALE GENOMIC DNA]</scope>
    <source>
        <strain evidence="4">Uh4875-4</strain>
    </source>
</reference>
<feature type="region of interest" description="Disordered" evidence="1">
    <location>
        <begin position="424"/>
        <end position="458"/>
    </location>
</feature>
<sequence>MIPSPKFASLIGSVTLAFVLAASIRPVNTAPVIRRQDAAAAPAGYISVAQPQMSEQDIYAVGIPPSTPMTEQDIYAVGNPPLPAADPASQLEQILKVAAQAALSTSNTTMNAVNHYDATPSTTLASPEQVSQVGTTESVQQMTGNAAEGGLFKQAAGVSTAGQGSDTYQNVIAQQMELLGNKARRGLEEMVARQLGLGVPTPLSETGVVSAAVPEVTGAAAPVVSAVGSPAAPAATAVTGATAAVSVAPPAPSDFSSPPVPTVPSGAADTVPSLSAAVPSAPVRDAPVPTSDLATASVLTDLPTSAVPTDLPTWAVPEVPASLPPASGPSAPAVPIPSVLPSLEAAAASATTLLPTSDAARLPLKTASAEEVIMTVTFPTKALPTSIAGLPNRKINNAAKADDDEGDWKTMTILVPAEAFGSAAGAKTPAAQPPASSASADEQVASSTSNPASAKATPMEAPINLSSFTSMKAAVTGVVTIPLTGVIDGMTYSTMLTLTIPRFGGPASFTSAPALTTSVPVSATDKANLAAVTSAPVTKSAPASSAKPTCTASVDPASIHPDDIPPLLKGPSTSSPASPTSSPTEPDDQGSGDDKDCEEEDTEKIDERDAVGIVDPQSKPKSLLAKVWNWVTRKPLNERDWDDDYGYDYQDEVEGEWYDAQE</sequence>
<feature type="chain" id="PRO_5003658671" evidence="2">
    <location>
        <begin position="30"/>
        <end position="662"/>
    </location>
</feature>